<keyword evidence="3" id="KW-1185">Reference proteome</keyword>
<protein>
    <submittedName>
        <fullName evidence="2">EDEM2 protein</fullName>
    </submittedName>
</protein>
<proteinExistence type="predicted"/>
<feature type="compositionally biased region" description="Polar residues" evidence="1">
    <location>
        <begin position="81"/>
        <end position="101"/>
    </location>
</feature>
<gene>
    <name evidence="2" type="primary">EDEM2</name>
    <name evidence="2" type="ORF">SNAT2548_LOCUS4918</name>
</gene>
<accession>A0A812IQ39</accession>
<evidence type="ECO:0000313" key="3">
    <source>
        <dbReference type="Proteomes" id="UP000604046"/>
    </source>
</evidence>
<dbReference type="AlphaFoldDB" id="A0A812IQ39"/>
<name>A0A812IQ39_9DINO</name>
<sequence length="311" mass="33213">MQWQGMQPSWAAVMQMENLRLQQLAALQAAMISDMKQELARVGDGDALSQTRELPNSRRTCDPDVPSLVRKMEPMKLATPETLSPRSSAGGSPTISSKTSPAWSCGSTLSSKVSAPPGLEELLDVCAPPGLESMIVSPPTTPSYDLPDSDKEADLQKGLLVTTSNTLGSSVTQVTWHIANPQAKLRVSCGSALVSPSFAAGGLEGLRLLFSPGERWLVDWKRAAKKTVKKGKKAVDRAPQYGALHLKFSGDFTGGEPMTLLFNLAGEQLGPITAHPGQSTCLICELRKDWRLETNSLDGSLTVGVDIVSGN</sequence>
<organism evidence="2 3">
    <name type="scientific">Symbiodinium natans</name>
    <dbReference type="NCBI Taxonomy" id="878477"/>
    <lineage>
        <taxon>Eukaryota</taxon>
        <taxon>Sar</taxon>
        <taxon>Alveolata</taxon>
        <taxon>Dinophyceae</taxon>
        <taxon>Suessiales</taxon>
        <taxon>Symbiodiniaceae</taxon>
        <taxon>Symbiodinium</taxon>
    </lineage>
</organism>
<comment type="caution">
    <text evidence="2">The sequence shown here is derived from an EMBL/GenBank/DDBJ whole genome shotgun (WGS) entry which is preliminary data.</text>
</comment>
<evidence type="ECO:0000256" key="1">
    <source>
        <dbReference type="SAM" id="MobiDB-lite"/>
    </source>
</evidence>
<dbReference type="Proteomes" id="UP000604046">
    <property type="component" value="Unassembled WGS sequence"/>
</dbReference>
<reference evidence="2" key="1">
    <citation type="submission" date="2021-02" db="EMBL/GenBank/DDBJ databases">
        <authorList>
            <person name="Dougan E. K."/>
            <person name="Rhodes N."/>
            <person name="Thang M."/>
            <person name="Chan C."/>
        </authorList>
    </citation>
    <scope>NUCLEOTIDE SEQUENCE</scope>
</reference>
<evidence type="ECO:0000313" key="2">
    <source>
        <dbReference type="EMBL" id="CAE7041710.1"/>
    </source>
</evidence>
<dbReference type="EMBL" id="CAJNDS010000303">
    <property type="protein sequence ID" value="CAE7041710.1"/>
    <property type="molecule type" value="Genomic_DNA"/>
</dbReference>
<feature type="region of interest" description="Disordered" evidence="1">
    <location>
        <begin position="43"/>
        <end position="101"/>
    </location>
</feature>